<dbReference type="Proteomes" id="UP000316612">
    <property type="component" value="Unassembled WGS sequence"/>
</dbReference>
<dbReference type="InterPro" id="IPR002491">
    <property type="entry name" value="ABC_transptr_periplasmic_BD"/>
</dbReference>
<organism evidence="7 8">
    <name type="scientific">Glutamicibacter uratoxydans</name>
    <name type="common">Arthrobacter uratoxydans</name>
    <dbReference type="NCBI Taxonomy" id="43667"/>
    <lineage>
        <taxon>Bacteria</taxon>
        <taxon>Bacillati</taxon>
        <taxon>Actinomycetota</taxon>
        <taxon>Actinomycetes</taxon>
        <taxon>Micrococcales</taxon>
        <taxon>Micrococcaceae</taxon>
        <taxon>Glutamicibacter</taxon>
    </lineage>
</organism>
<evidence type="ECO:0000313" key="7">
    <source>
        <dbReference type="EMBL" id="GED05295.1"/>
    </source>
</evidence>
<protein>
    <submittedName>
        <fullName evidence="7">Iron siderophore-binding protein</fullName>
    </submittedName>
</protein>
<dbReference type="AlphaFoldDB" id="A0A4Y4DNR4"/>
<dbReference type="SUPFAM" id="SSF53807">
    <property type="entry name" value="Helical backbone' metal receptor"/>
    <property type="match status" value="1"/>
</dbReference>
<evidence type="ECO:0000313" key="8">
    <source>
        <dbReference type="Proteomes" id="UP000316612"/>
    </source>
</evidence>
<evidence type="ECO:0000256" key="2">
    <source>
        <dbReference type="ARBA" id="ARBA00008814"/>
    </source>
</evidence>
<dbReference type="RefSeq" id="WP_141362225.1">
    <property type="nucleotide sequence ID" value="NZ_BAAAJL010000001.1"/>
</dbReference>
<name>A0A4Y4DNR4_GLUUR</name>
<evidence type="ECO:0000259" key="6">
    <source>
        <dbReference type="PROSITE" id="PS50983"/>
    </source>
</evidence>
<comment type="caution">
    <text evidence="7">The sequence shown here is derived from an EMBL/GenBank/DDBJ whole genome shotgun (WGS) entry which is preliminary data.</text>
</comment>
<dbReference type="PROSITE" id="PS51257">
    <property type="entry name" value="PROKAR_LIPOPROTEIN"/>
    <property type="match status" value="1"/>
</dbReference>
<dbReference type="GO" id="GO:1901678">
    <property type="term" value="P:iron coordination entity transport"/>
    <property type="evidence" value="ECO:0007669"/>
    <property type="project" value="UniProtKB-ARBA"/>
</dbReference>
<gene>
    <name evidence="7" type="ORF">AUR04nite_08270</name>
</gene>
<dbReference type="CDD" id="cd01146">
    <property type="entry name" value="FhuD"/>
    <property type="match status" value="1"/>
</dbReference>
<evidence type="ECO:0000256" key="5">
    <source>
        <dbReference type="SAM" id="SignalP"/>
    </source>
</evidence>
<dbReference type="PANTHER" id="PTHR30532:SF1">
    <property type="entry name" value="IRON(3+)-HYDROXAMATE-BINDING PROTEIN FHUD"/>
    <property type="match status" value="1"/>
</dbReference>
<sequence length="333" mass="35457">MKHSRVLRASALLALAGLALSGCAGSAPAALESSDAANSGAGFPRTIEHFRGTTEIPERPIRIAALDTSYVDGALLLGAEVVAYPEYRLRSQGFPAYLGDVSELTDEAVSVGTLQEPDLEKLLAAEPDLIISADLRQGPLFDQFQKIAPTVFSEVVGATWKENIVLLGEALGKEAQAKQAVADYEERAAAVGREILAKNSETTYTLVRFMGEDTARLYSSKSFIGEVMSDMGIPRPTGAPDTDQTVFTQLSPEEILTADATVVFQATSAPEGSEGDAARAQASSFTANPLWSRLEGNVLEVSDEIFLTSVSIQGANEVITQVAEHFKVDPHLP</sequence>
<accession>A0A4Y4DNR4</accession>
<dbReference type="Pfam" id="PF01497">
    <property type="entry name" value="Peripla_BP_2"/>
    <property type="match status" value="1"/>
</dbReference>
<evidence type="ECO:0000256" key="3">
    <source>
        <dbReference type="ARBA" id="ARBA00022448"/>
    </source>
</evidence>
<evidence type="ECO:0000256" key="4">
    <source>
        <dbReference type="ARBA" id="ARBA00022729"/>
    </source>
</evidence>
<dbReference type="InterPro" id="IPR051313">
    <property type="entry name" value="Bact_iron-sidero_bind"/>
</dbReference>
<feature type="chain" id="PRO_5021306170" evidence="5">
    <location>
        <begin position="30"/>
        <end position="333"/>
    </location>
</feature>
<keyword evidence="3" id="KW-0813">Transport</keyword>
<proteinExistence type="inferred from homology"/>
<feature type="signal peptide" evidence="5">
    <location>
        <begin position="1"/>
        <end position="29"/>
    </location>
</feature>
<feature type="domain" description="Fe/B12 periplasmic-binding" evidence="6">
    <location>
        <begin position="62"/>
        <end position="330"/>
    </location>
</feature>
<evidence type="ECO:0000256" key="1">
    <source>
        <dbReference type="ARBA" id="ARBA00004196"/>
    </source>
</evidence>
<dbReference type="OrthoDB" id="9793175at2"/>
<keyword evidence="4 5" id="KW-0732">Signal</keyword>
<comment type="subcellular location">
    <subcellularLocation>
        <location evidence="1">Cell envelope</location>
    </subcellularLocation>
</comment>
<dbReference type="Gene3D" id="3.40.50.1980">
    <property type="entry name" value="Nitrogenase molybdenum iron protein domain"/>
    <property type="match status" value="2"/>
</dbReference>
<reference evidence="7 8" key="1">
    <citation type="submission" date="2019-06" db="EMBL/GenBank/DDBJ databases">
        <title>Whole genome shotgun sequence of Glutamicibacter uratoxydans NBRC 15515.</title>
        <authorList>
            <person name="Hosoyama A."/>
            <person name="Uohara A."/>
            <person name="Ohji S."/>
            <person name="Ichikawa N."/>
        </authorList>
    </citation>
    <scope>NUCLEOTIDE SEQUENCE [LARGE SCALE GENOMIC DNA]</scope>
    <source>
        <strain evidence="7 8">NBRC 15515</strain>
    </source>
</reference>
<comment type="similarity">
    <text evidence="2">Belongs to the bacterial solute-binding protein 8 family.</text>
</comment>
<dbReference type="EMBL" id="BJNY01000004">
    <property type="protein sequence ID" value="GED05295.1"/>
    <property type="molecule type" value="Genomic_DNA"/>
</dbReference>
<dbReference type="GO" id="GO:0030288">
    <property type="term" value="C:outer membrane-bounded periplasmic space"/>
    <property type="evidence" value="ECO:0007669"/>
    <property type="project" value="TreeGrafter"/>
</dbReference>
<dbReference type="PROSITE" id="PS50983">
    <property type="entry name" value="FE_B12_PBP"/>
    <property type="match status" value="1"/>
</dbReference>
<dbReference type="PANTHER" id="PTHR30532">
    <property type="entry name" value="IRON III DICITRATE-BINDING PERIPLASMIC PROTEIN"/>
    <property type="match status" value="1"/>
</dbReference>
<keyword evidence="8" id="KW-1185">Reference proteome</keyword>